<dbReference type="AlphaFoldDB" id="A0A3S2X767"/>
<dbReference type="Proteomes" id="UP000288024">
    <property type="component" value="Unassembled WGS sequence"/>
</dbReference>
<dbReference type="PANTHER" id="PTHR43630:SF2">
    <property type="entry name" value="GLYCOSYLTRANSFERASE"/>
    <property type="match status" value="1"/>
</dbReference>
<dbReference type="RefSeq" id="WP_127739666.1">
    <property type="nucleotide sequence ID" value="NZ_RZTZ01000008.1"/>
</dbReference>
<dbReference type="Pfam" id="PF00535">
    <property type="entry name" value="Glycos_transf_2"/>
    <property type="match status" value="1"/>
</dbReference>
<reference evidence="2 3" key="1">
    <citation type="submission" date="2019-01" db="EMBL/GenBank/DDBJ databases">
        <title>Bacillus sp. M5HDSG1-1, whole genome shotgun sequence.</title>
        <authorList>
            <person name="Tuo L."/>
        </authorList>
    </citation>
    <scope>NUCLEOTIDE SEQUENCE [LARGE SCALE GENOMIC DNA]</scope>
    <source>
        <strain evidence="2 3">M5HDSG1-1</strain>
    </source>
</reference>
<dbReference type="SUPFAM" id="SSF53448">
    <property type="entry name" value="Nucleotide-diphospho-sugar transferases"/>
    <property type="match status" value="1"/>
</dbReference>
<accession>A0A3S2X767</accession>
<feature type="domain" description="Glycosyltransferase 2-like" evidence="1">
    <location>
        <begin position="5"/>
        <end position="107"/>
    </location>
</feature>
<dbReference type="Gene3D" id="1.25.40.10">
    <property type="entry name" value="Tetratricopeptide repeat domain"/>
    <property type="match status" value="2"/>
</dbReference>
<keyword evidence="2" id="KW-0808">Transferase</keyword>
<name>A0A3S2X767_9BACI</name>
<dbReference type="Gene3D" id="3.90.550.10">
    <property type="entry name" value="Spore Coat Polysaccharide Biosynthesis Protein SpsA, Chain A"/>
    <property type="match status" value="1"/>
</dbReference>
<evidence type="ECO:0000313" key="3">
    <source>
        <dbReference type="Proteomes" id="UP000288024"/>
    </source>
</evidence>
<dbReference type="InterPro" id="IPR001173">
    <property type="entry name" value="Glyco_trans_2-like"/>
</dbReference>
<dbReference type="InterPro" id="IPR029044">
    <property type="entry name" value="Nucleotide-diphossugar_trans"/>
</dbReference>
<organism evidence="2 3">
    <name type="scientific">Niallia taxi</name>
    <dbReference type="NCBI Taxonomy" id="2499688"/>
    <lineage>
        <taxon>Bacteria</taxon>
        <taxon>Bacillati</taxon>
        <taxon>Bacillota</taxon>
        <taxon>Bacilli</taxon>
        <taxon>Bacillales</taxon>
        <taxon>Bacillaceae</taxon>
        <taxon>Niallia</taxon>
    </lineage>
</organism>
<evidence type="ECO:0000259" key="1">
    <source>
        <dbReference type="Pfam" id="PF00535"/>
    </source>
</evidence>
<dbReference type="CDD" id="cd02511">
    <property type="entry name" value="Beta4Glucosyltransferase"/>
    <property type="match status" value="1"/>
</dbReference>
<gene>
    <name evidence="2" type="ORF">EM808_18380</name>
</gene>
<keyword evidence="3" id="KW-1185">Reference proteome</keyword>
<sequence>MILISLCMIVKNEENTLARCLDSVKDIVDEIIIVDTGSTDRTIDVARKYTNSIYQFKWVDDFSAARNFAFQHASMDYILTMDADDIFQDKEKLLRLKETLPSYVNAITMKYHAAFDEGGNVLASLRQVRIVKRSKQFKWHGAVHEFLDVSGEVLHSDIIISHKRMHQNNNRNLLIYRKRLNEGIPFTPRDLFYYGNELYDNSYYEEAIPVYKDFIKTENHWMEDERTAYRKLADCYSEMGDVDNAIHYILKTFQCGSPCSEDCCRLGFLFLQKDEPRTALHWFQYATILPEIDDGSIINHGCSTWIPHLQLCVCHSMLGNSHKAYQHIVIAHKFNPTNKLILENKLLLESHI</sequence>
<dbReference type="EMBL" id="RZTZ01000008">
    <property type="protein sequence ID" value="RVT59886.1"/>
    <property type="molecule type" value="Genomic_DNA"/>
</dbReference>
<dbReference type="GO" id="GO:0016740">
    <property type="term" value="F:transferase activity"/>
    <property type="evidence" value="ECO:0007669"/>
    <property type="project" value="UniProtKB-KW"/>
</dbReference>
<dbReference type="SUPFAM" id="SSF48452">
    <property type="entry name" value="TPR-like"/>
    <property type="match status" value="1"/>
</dbReference>
<dbReference type="PANTHER" id="PTHR43630">
    <property type="entry name" value="POLY-BETA-1,6-N-ACETYL-D-GLUCOSAMINE SYNTHASE"/>
    <property type="match status" value="1"/>
</dbReference>
<comment type="caution">
    <text evidence="2">The sequence shown here is derived from an EMBL/GenBank/DDBJ whole genome shotgun (WGS) entry which is preliminary data.</text>
</comment>
<evidence type="ECO:0000313" key="2">
    <source>
        <dbReference type="EMBL" id="RVT59886.1"/>
    </source>
</evidence>
<proteinExistence type="predicted"/>
<protein>
    <submittedName>
        <fullName evidence="2">Glycosyltransferase</fullName>
    </submittedName>
</protein>
<dbReference type="InterPro" id="IPR011990">
    <property type="entry name" value="TPR-like_helical_dom_sf"/>
</dbReference>